<protein>
    <submittedName>
        <fullName evidence="2">(rape) hypothetical protein</fullName>
    </submittedName>
</protein>
<gene>
    <name evidence="2" type="ORF">DARMORV10_C01P41450.1</name>
</gene>
<feature type="compositionally biased region" description="Basic and acidic residues" evidence="1">
    <location>
        <begin position="212"/>
        <end position="226"/>
    </location>
</feature>
<accession>A0A816RXU2</accession>
<sequence>MNWQQEEQLISKSTSELEHTFAAKSNPQLELNPVVFGIPDDQPLMIQPPRTDNAFAAQTKSHHRLSDLHQENRESKHHLKVIDRSNKKRRRITREQADKHRNATTWRDPETPSTKRAISPKPRTESRRGRGRRQIYFRNPDLTSDRDFHNHTQAKEPHILSSATPLRSSKRNSTRSGTVVAQTPRTSRKEERGRRERRGERGGEATTGEGRTGAEKAAGRPTKYLD</sequence>
<feature type="compositionally biased region" description="Basic and acidic residues" evidence="1">
    <location>
        <begin position="64"/>
        <end position="85"/>
    </location>
</feature>
<dbReference type="Proteomes" id="UP001295469">
    <property type="component" value="Chromosome C01"/>
</dbReference>
<feature type="compositionally biased region" description="Basic and acidic residues" evidence="1">
    <location>
        <begin position="187"/>
        <end position="203"/>
    </location>
</feature>
<organism evidence="2">
    <name type="scientific">Brassica napus</name>
    <name type="common">Rape</name>
    <dbReference type="NCBI Taxonomy" id="3708"/>
    <lineage>
        <taxon>Eukaryota</taxon>
        <taxon>Viridiplantae</taxon>
        <taxon>Streptophyta</taxon>
        <taxon>Embryophyta</taxon>
        <taxon>Tracheophyta</taxon>
        <taxon>Spermatophyta</taxon>
        <taxon>Magnoliopsida</taxon>
        <taxon>eudicotyledons</taxon>
        <taxon>Gunneridae</taxon>
        <taxon>Pentapetalae</taxon>
        <taxon>rosids</taxon>
        <taxon>malvids</taxon>
        <taxon>Brassicales</taxon>
        <taxon>Brassicaceae</taxon>
        <taxon>Brassiceae</taxon>
        <taxon>Brassica</taxon>
    </lineage>
</organism>
<reference evidence="2" key="1">
    <citation type="submission" date="2021-01" db="EMBL/GenBank/DDBJ databases">
        <authorList>
            <consortium name="Genoscope - CEA"/>
            <person name="William W."/>
        </authorList>
    </citation>
    <scope>NUCLEOTIDE SEQUENCE</scope>
</reference>
<feature type="compositionally biased region" description="Basic and acidic residues" evidence="1">
    <location>
        <begin position="143"/>
        <end position="158"/>
    </location>
</feature>
<proteinExistence type="predicted"/>
<dbReference type="AlphaFoldDB" id="A0A816RXU2"/>
<feature type="region of interest" description="Disordered" evidence="1">
    <location>
        <begin position="54"/>
        <end position="226"/>
    </location>
</feature>
<evidence type="ECO:0000313" key="2">
    <source>
        <dbReference type="EMBL" id="CAF2076803.1"/>
    </source>
</evidence>
<dbReference type="EMBL" id="HG994365">
    <property type="protein sequence ID" value="CAF2076803.1"/>
    <property type="molecule type" value="Genomic_DNA"/>
</dbReference>
<feature type="compositionally biased region" description="Polar residues" evidence="1">
    <location>
        <begin position="174"/>
        <end position="184"/>
    </location>
</feature>
<evidence type="ECO:0000256" key="1">
    <source>
        <dbReference type="SAM" id="MobiDB-lite"/>
    </source>
</evidence>
<name>A0A816RXU2_BRANA</name>